<keyword evidence="4" id="KW-1185">Reference proteome</keyword>
<gene>
    <name evidence="3" type="ORF">KGMB01110_21520</name>
</gene>
<dbReference type="SUPFAM" id="SSF51366">
    <property type="entry name" value="Ribulose-phoshate binding barrel"/>
    <property type="match status" value="1"/>
</dbReference>
<dbReference type="PROSITE" id="PS01086">
    <property type="entry name" value="RIBUL_P_3_EPIMER_2"/>
    <property type="match status" value="1"/>
</dbReference>
<reference evidence="4" key="1">
    <citation type="submission" date="2018-09" db="EMBL/GenBank/DDBJ databases">
        <title>Draft Genome Sequence of Mediterraneibacter sp. KCTC 15684.</title>
        <authorList>
            <person name="Kim J.S."/>
            <person name="Han K.I."/>
            <person name="Suh M.K."/>
            <person name="Lee K.C."/>
            <person name="Eom M.K."/>
            <person name="Lee J.H."/>
            <person name="Park S.H."/>
            <person name="Kang S.W."/>
            <person name="Park J.E."/>
            <person name="Oh B.S."/>
            <person name="Yu S.Y."/>
            <person name="Choi S.H."/>
            <person name="Lee D.H."/>
            <person name="Yoon H."/>
            <person name="Kim B."/>
            <person name="Yang S.J."/>
            <person name="Lee J.S."/>
        </authorList>
    </citation>
    <scope>NUCLEOTIDE SEQUENCE [LARGE SCALE GENOMIC DNA]</scope>
    <source>
        <strain evidence="4">KCTC 15684</strain>
    </source>
</reference>
<name>A0A391P609_9FIRM</name>
<evidence type="ECO:0000256" key="1">
    <source>
        <dbReference type="ARBA" id="ARBA00022723"/>
    </source>
</evidence>
<dbReference type="RefSeq" id="WP_117604332.1">
    <property type="nucleotide sequence ID" value="NZ_BHGK01000001.1"/>
</dbReference>
<keyword evidence="2" id="KW-0413">Isomerase</keyword>
<sequence length="226" mass="25737">MKVKFSPSLMCMDLLNIEKEIKILDEKADYYHVDILDWHYCKNMSLAPCFMEAISKISKVPQDVHLYVDNIESDLIELCINSGAEIITMPPEVVERQTMRLIRQIKAAGKKVGFFINPSARLDILEPYIDYVDRVLIMTVDPGFAGQPFIPQSLDKIRQAKQWKEEKGYTYEIAADGCCNEKYYKDLYDAGCEVFIVGTSGLFGKSKDTREALAITEKLINEAIGE</sequence>
<keyword evidence="1" id="KW-0479">Metal-binding</keyword>
<proteinExistence type="predicted"/>
<dbReference type="CDD" id="cd00429">
    <property type="entry name" value="RPE"/>
    <property type="match status" value="1"/>
</dbReference>
<dbReference type="InterPro" id="IPR011060">
    <property type="entry name" value="RibuloseP-bd_barrel"/>
</dbReference>
<dbReference type="InterPro" id="IPR013785">
    <property type="entry name" value="Aldolase_TIM"/>
</dbReference>
<dbReference type="Gene3D" id="3.20.20.70">
    <property type="entry name" value="Aldolase class I"/>
    <property type="match status" value="1"/>
</dbReference>
<dbReference type="EMBL" id="BHGK01000001">
    <property type="protein sequence ID" value="GCA67716.1"/>
    <property type="molecule type" value="Genomic_DNA"/>
</dbReference>
<dbReference type="GO" id="GO:0046872">
    <property type="term" value="F:metal ion binding"/>
    <property type="evidence" value="ECO:0007669"/>
    <property type="project" value="UniProtKB-KW"/>
</dbReference>
<dbReference type="PANTHER" id="PTHR11749">
    <property type="entry name" value="RIBULOSE-5-PHOSPHATE-3-EPIMERASE"/>
    <property type="match status" value="1"/>
</dbReference>
<evidence type="ECO:0000313" key="3">
    <source>
        <dbReference type="EMBL" id="GCA67716.1"/>
    </source>
</evidence>
<evidence type="ECO:0000313" key="4">
    <source>
        <dbReference type="Proteomes" id="UP000265643"/>
    </source>
</evidence>
<dbReference type="Proteomes" id="UP000265643">
    <property type="component" value="Unassembled WGS sequence"/>
</dbReference>
<dbReference type="GO" id="GO:0005975">
    <property type="term" value="P:carbohydrate metabolic process"/>
    <property type="evidence" value="ECO:0007669"/>
    <property type="project" value="InterPro"/>
</dbReference>
<dbReference type="AlphaFoldDB" id="A0A391P609"/>
<dbReference type="GO" id="GO:0016857">
    <property type="term" value="F:racemase and epimerase activity, acting on carbohydrates and derivatives"/>
    <property type="evidence" value="ECO:0007669"/>
    <property type="project" value="InterPro"/>
</dbReference>
<dbReference type="Pfam" id="PF00834">
    <property type="entry name" value="Ribul_P_3_epim"/>
    <property type="match status" value="1"/>
</dbReference>
<comment type="caution">
    <text evidence="3">The sequence shown here is derived from an EMBL/GenBank/DDBJ whole genome shotgun (WGS) entry which is preliminary data.</text>
</comment>
<protein>
    <submittedName>
        <fullName evidence="3">Allulose-6-phosphate 3-epimerase</fullName>
    </submittedName>
</protein>
<dbReference type="NCBIfam" id="NF007266">
    <property type="entry name" value="PRK09722.1"/>
    <property type="match status" value="1"/>
</dbReference>
<organism evidence="3 4">
    <name type="scientific">Mediterraneibacter butyricigenes</name>
    <dbReference type="NCBI Taxonomy" id="2316025"/>
    <lineage>
        <taxon>Bacteria</taxon>
        <taxon>Bacillati</taxon>
        <taxon>Bacillota</taxon>
        <taxon>Clostridia</taxon>
        <taxon>Lachnospirales</taxon>
        <taxon>Lachnospiraceae</taxon>
        <taxon>Mediterraneibacter</taxon>
    </lineage>
</organism>
<evidence type="ECO:0000256" key="2">
    <source>
        <dbReference type="ARBA" id="ARBA00023235"/>
    </source>
</evidence>
<dbReference type="InterPro" id="IPR000056">
    <property type="entry name" value="Ribul_P_3_epim-like"/>
</dbReference>
<accession>A0A391P609</accession>